<dbReference type="Pfam" id="PF00412">
    <property type="entry name" value="LIM"/>
    <property type="match status" value="2"/>
</dbReference>
<name>A0A4E0RDW0_FASHE</name>
<sequence>MRGSKDITALNPTSTATSININTATNSNVNSSCASSVASSRVIHLPIRCFKCKQVIREAHLLLADEQYWHEDCLRCVCCEVRLAELDKHFYVKADMPLCRRDYLRLYGQTGECFVCRKRILAFEFVMRIQNKVYHLNCFSCQQCQLRFCVGDKFYLHNQFILCEQDYIYMMLAFIQPTLLLPIATRNAMTPGRVTQSRLPESPTPISRSNTWQTFTTKEPIPCASLNSSETAMCTESVELASLDKRDSGQYITQSFPIYVNPPTSGSVKTEITDHEVGDGMQSVQIFDEPNQLWPVGDFRVPNTTNPLGHSDDHSSGYGSPSPTLSNQLELR</sequence>
<keyword evidence="3 5" id="KW-0862">Zinc</keyword>
<evidence type="ECO:0000256" key="3">
    <source>
        <dbReference type="ARBA" id="ARBA00022833"/>
    </source>
</evidence>
<proteinExistence type="predicted"/>
<dbReference type="PROSITE" id="PS00478">
    <property type="entry name" value="LIM_DOMAIN_1"/>
    <property type="match status" value="2"/>
</dbReference>
<dbReference type="GO" id="GO:0046872">
    <property type="term" value="F:metal ion binding"/>
    <property type="evidence" value="ECO:0007669"/>
    <property type="project" value="UniProtKB-KW"/>
</dbReference>
<keyword evidence="2" id="KW-0677">Repeat</keyword>
<evidence type="ECO:0000256" key="6">
    <source>
        <dbReference type="SAM" id="MobiDB-lite"/>
    </source>
</evidence>
<dbReference type="PANTHER" id="PTHR45787">
    <property type="entry name" value="LD11652P"/>
    <property type="match status" value="1"/>
</dbReference>
<comment type="caution">
    <text evidence="8">The sequence shown here is derived from an EMBL/GenBank/DDBJ whole genome shotgun (WGS) entry which is preliminary data.</text>
</comment>
<dbReference type="SMART" id="SM00132">
    <property type="entry name" value="LIM"/>
    <property type="match status" value="2"/>
</dbReference>
<accession>A0A4E0RDW0</accession>
<dbReference type="PANTHER" id="PTHR45787:SF1">
    <property type="entry name" value="LIM ZINC-BINDING DOMAIN-CONTAINING PROTEIN"/>
    <property type="match status" value="1"/>
</dbReference>
<reference evidence="8" key="1">
    <citation type="submission" date="2019-03" db="EMBL/GenBank/DDBJ databases">
        <title>Improved annotation for the trematode Fasciola hepatica.</title>
        <authorList>
            <person name="Choi Y.-J."/>
            <person name="Martin J."/>
            <person name="Mitreva M."/>
        </authorList>
    </citation>
    <scope>NUCLEOTIDE SEQUENCE [LARGE SCALE GENOMIC DNA]</scope>
</reference>
<protein>
    <submittedName>
        <fullName evidence="8">LIM domain only protein 3</fullName>
    </submittedName>
</protein>
<dbReference type="PROSITE" id="PS50023">
    <property type="entry name" value="LIM_DOMAIN_2"/>
    <property type="match status" value="2"/>
</dbReference>
<dbReference type="AlphaFoldDB" id="A0A4E0RDW0"/>
<dbReference type="GO" id="GO:0003713">
    <property type="term" value="F:transcription coactivator activity"/>
    <property type="evidence" value="ECO:0007669"/>
    <property type="project" value="TreeGrafter"/>
</dbReference>
<keyword evidence="4 5" id="KW-0440">LIM domain</keyword>
<dbReference type="GO" id="GO:0005634">
    <property type="term" value="C:nucleus"/>
    <property type="evidence" value="ECO:0007669"/>
    <property type="project" value="TreeGrafter"/>
</dbReference>
<evidence type="ECO:0000313" key="9">
    <source>
        <dbReference type="Proteomes" id="UP000230066"/>
    </source>
</evidence>
<dbReference type="Gene3D" id="2.10.110.10">
    <property type="entry name" value="Cysteine Rich Protein"/>
    <property type="match status" value="2"/>
</dbReference>
<dbReference type="EMBL" id="JXXN02001519">
    <property type="protein sequence ID" value="THD24601.1"/>
    <property type="molecule type" value="Genomic_DNA"/>
</dbReference>
<feature type="domain" description="LIM zinc-binding" evidence="7">
    <location>
        <begin position="47"/>
        <end position="109"/>
    </location>
</feature>
<evidence type="ECO:0000256" key="1">
    <source>
        <dbReference type="ARBA" id="ARBA00022723"/>
    </source>
</evidence>
<feature type="region of interest" description="Disordered" evidence="6">
    <location>
        <begin position="298"/>
        <end position="332"/>
    </location>
</feature>
<dbReference type="Proteomes" id="UP000230066">
    <property type="component" value="Unassembled WGS sequence"/>
</dbReference>
<feature type="domain" description="LIM zinc-binding" evidence="7">
    <location>
        <begin position="111"/>
        <end position="173"/>
    </location>
</feature>
<evidence type="ECO:0000256" key="5">
    <source>
        <dbReference type="PROSITE-ProRule" id="PRU00125"/>
    </source>
</evidence>
<dbReference type="GO" id="GO:0045944">
    <property type="term" value="P:positive regulation of transcription by RNA polymerase II"/>
    <property type="evidence" value="ECO:0007669"/>
    <property type="project" value="TreeGrafter"/>
</dbReference>
<keyword evidence="1 5" id="KW-0479">Metal-binding</keyword>
<evidence type="ECO:0000259" key="7">
    <source>
        <dbReference type="PROSITE" id="PS50023"/>
    </source>
</evidence>
<evidence type="ECO:0000256" key="4">
    <source>
        <dbReference type="ARBA" id="ARBA00023038"/>
    </source>
</evidence>
<organism evidence="8 9">
    <name type="scientific">Fasciola hepatica</name>
    <name type="common">Liver fluke</name>
    <dbReference type="NCBI Taxonomy" id="6192"/>
    <lineage>
        <taxon>Eukaryota</taxon>
        <taxon>Metazoa</taxon>
        <taxon>Spiralia</taxon>
        <taxon>Lophotrochozoa</taxon>
        <taxon>Platyhelminthes</taxon>
        <taxon>Trematoda</taxon>
        <taxon>Digenea</taxon>
        <taxon>Plagiorchiida</taxon>
        <taxon>Echinostomata</taxon>
        <taxon>Echinostomatoidea</taxon>
        <taxon>Fasciolidae</taxon>
        <taxon>Fasciola</taxon>
    </lineage>
</organism>
<dbReference type="SUPFAM" id="SSF57716">
    <property type="entry name" value="Glucocorticoid receptor-like (DNA-binding domain)"/>
    <property type="match status" value="2"/>
</dbReference>
<dbReference type="InterPro" id="IPR001781">
    <property type="entry name" value="Znf_LIM"/>
</dbReference>
<evidence type="ECO:0000256" key="2">
    <source>
        <dbReference type="ARBA" id="ARBA00022737"/>
    </source>
</evidence>
<dbReference type="InterPro" id="IPR050945">
    <property type="entry name" value="LMO_RBTN_TF"/>
</dbReference>
<dbReference type="GO" id="GO:0140297">
    <property type="term" value="F:DNA-binding transcription factor binding"/>
    <property type="evidence" value="ECO:0007669"/>
    <property type="project" value="TreeGrafter"/>
</dbReference>
<evidence type="ECO:0000313" key="8">
    <source>
        <dbReference type="EMBL" id="THD24601.1"/>
    </source>
</evidence>
<gene>
    <name evidence="8" type="ORF">D915_004759</name>
</gene>
<keyword evidence="9" id="KW-1185">Reference proteome</keyword>